<dbReference type="InterPro" id="IPR012340">
    <property type="entry name" value="NA-bd_OB-fold"/>
</dbReference>
<dbReference type="AlphaFoldDB" id="A0A161RC52"/>
<feature type="domain" description="Membrane protein NfeD2 N-terminal transmembrane" evidence="2">
    <location>
        <begin position="1"/>
        <end position="100"/>
    </location>
</feature>
<gene>
    <name evidence="3" type="ORF">AV656_10885</name>
</gene>
<dbReference type="RefSeq" id="WP_063181996.1">
    <property type="nucleotide sequence ID" value="NZ_LQNT01000011.1"/>
</dbReference>
<dbReference type="Gene3D" id="2.40.50.140">
    <property type="entry name" value="Nucleic acid-binding proteins"/>
    <property type="match status" value="1"/>
</dbReference>
<protein>
    <recommendedName>
        <fullName evidence="2">Membrane protein NfeD2 N-terminal transmembrane domain-containing protein</fullName>
    </recommendedName>
</protein>
<name>A0A161RC52_9BACL</name>
<feature type="transmembrane region" description="Helical" evidence="1">
    <location>
        <begin position="42"/>
        <end position="62"/>
    </location>
</feature>
<keyword evidence="1" id="KW-0812">Transmembrane</keyword>
<evidence type="ECO:0000256" key="1">
    <source>
        <dbReference type="SAM" id="Phobius"/>
    </source>
</evidence>
<evidence type="ECO:0000313" key="4">
    <source>
        <dbReference type="Proteomes" id="UP000076490"/>
    </source>
</evidence>
<dbReference type="Proteomes" id="UP000076490">
    <property type="component" value="Unassembled WGS sequence"/>
</dbReference>
<feature type="transmembrane region" description="Helical" evidence="1">
    <location>
        <begin position="68"/>
        <end position="92"/>
    </location>
</feature>
<organism evidence="3 4">
    <name type="scientific">Bhargavaea cecembensis</name>
    <dbReference type="NCBI Taxonomy" id="394098"/>
    <lineage>
        <taxon>Bacteria</taxon>
        <taxon>Bacillati</taxon>
        <taxon>Bacillota</taxon>
        <taxon>Bacilli</taxon>
        <taxon>Bacillales</taxon>
        <taxon>Caryophanaceae</taxon>
        <taxon>Bhargavaea</taxon>
    </lineage>
</organism>
<evidence type="ECO:0000259" key="2">
    <source>
        <dbReference type="Pfam" id="PF25842"/>
    </source>
</evidence>
<feature type="transmembrane region" description="Helical" evidence="1">
    <location>
        <begin position="12"/>
        <end position="30"/>
    </location>
</feature>
<comment type="caution">
    <text evidence="3">The sequence shown here is derived from an EMBL/GenBank/DDBJ whole genome shotgun (WGS) entry which is preliminary data.</text>
</comment>
<sequence length="180" mass="19204">MEVFGLPVEQLYLVVLVAAGLATVLYLFFGDVADGAGEALPFLNPAVILAFITFLSASGFIFENVTGMGSGAILAVSAGISAVLSFLLYFFVLLPLRSAEASTAYTEESLLGQVGRVITPVPEDGFGEVVIETVSGLISKRAAGLENAAIDYDREVLIIDIREGTLIVKEYEPFRFKELS</sequence>
<keyword evidence="1" id="KW-1133">Transmembrane helix</keyword>
<evidence type="ECO:0000313" key="3">
    <source>
        <dbReference type="EMBL" id="KZE37082.1"/>
    </source>
</evidence>
<dbReference type="EMBL" id="LQNT01000011">
    <property type="protein sequence ID" value="KZE37082.1"/>
    <property type="molecule type" value="Genomic_DNA"/>
</dbReference>
<proteinExistence type="predicted"/>
<keyword evidence="1" id="KW-0472">Membrane</keyword>
<dbReference type="Pfam" id="PF25842">
    <property type="entry name" value="NfeD_TM"/>
    <property type="match status" value="1"/>
</dbReference>
<dbReference type="InterPro" id="IPR058653">
    <property type="entry name" value="NfeD2_TM"/>
</dbReference>
<reference evidence="3 4" key="1">
    <citation type="submission" date="2016-01" db="EMBL/GenBank/DDBJ databases">
        <title>Whole genome sequencing of Bhargavaea cecembensis T14.</title>
        <authorList>
            <person name="Hong K.W."/>
        </authorList>
    </citation>
    <scope>NUCLEOTIDE SEQUENCE [LARGE SCALE GENOMIC DNA]</scope>
    <source>
        <strain evidence="3 4">T14</strain>
    </source>
</reference>
<accession>A0A161RC52</accession>
<dbReference type="OrthoDB" id="1683445at2"/>